<dbReference type="EMBL" id="JAGDYM010000003">
    <property type="protein sequence ID" value="MBO1900632.1"/>
    <property type="molecule type" value="Genomic_DNA"/>
</dbReference>
<gene>
    <name evidence="2" type="ORF">J4H92_01555</name>
</gene>
<feature type="transmembrane region" description="Helical" evidence="1">
    <location>
        <begin position="246"/>
        <end position="266"/>
    </location>
</feature>
<accession>A0A939MKR7</accession>
<name>A0A939MKR7_9MICO</name>
<feature type="transmembrane region" description="Helical" evidence="1">
    <location>
        <begin position="272"/>
        <end position="292"/>
    </location>
</feature>
<feature type="transmembrane region" description="Helical" evidence="1">
    <location>
        <begin position="188"/>
        <end position="208"/>
    </location>
</feature>
<dbReference type="PANTHER" id="PTHR34821">
    <property type="entry name" value="INNER MEMBRANE PROTEIN YDCZ"/>
    <property type="match status" value="1"/>
</dbReference>
<dbReference type="Proteomes" id="UP000664382">
    <property type="component" value="Unassembled WGS sequence"/>
</dbReference>
<keyword evidence="1" id="KW-0812">Transmembrane</keyword>
<organism evidence="2 3">
    <name type="scientific">Leucobacter weissii</name>
    <dbReference type="NCBI Taxonomy" id="1983706"/>
    <lineage>
        <taxon>Bacteria</taxon>
        <taxon>Bacillati</taxon>
        <taxon>Actinomycetota</taxon>
        <taxon>Actinomycetes</taxon>
        <taxon>Micrococcales</taxon>
        <taxon>Microbacteriaceae</taxon>
        <taxon>Leucobacter</taxon>
    </lineage>
</organism>
<feature type="transmembrane region" description="Helical" evidence="1">
    <location>
        <begin position="20"/>
        <end position="41"/>
    </location>
</feature>
<evidence type="ECO:0000313" key="3">
    <source>
        <dbReference type="Proteomes" id="UP000664382"/>
    </source>
</evidence>
<keyword evidence="3" id="KW-1185">Reference proteome</keyword>
<protein>
    <submittedName>
        <fullName evidence="2">DMT family transporter</fullName>
    </submittedName>
</protein>
<dbReference type="InterPro" id="IPR006750">
    <property type="entry name" value="YdcZ"/>
</dbReference>
<feature type="transmembrane region" description="Helical" evidence="1">
    <location>
        <begin position="84"/>
        <end position="104"/>
    </location>
</feature>
<sequence length="298" mass="30143">MLVAVQSRVNGGLSQELGDGYLTAAVSFSSGLAILVLIVILSRDAKDGFRRLRAELGSRRLPWWALTGGACGAFFVLGQGLVASVIGLALFTVGIVAGQVFGGLVMDRLGLGPGGRVDPTPQRVIGTVLAIVAVALSVLSDFGGGDEGHGSQLWLMLLPLISGALVAWQSAVNGLVRAAAQSAVTSTFVNFVVGTAILVVAASVSVAVGGWPETWPSDPLLYIGGATGVIFIGIAAMLVRAAGVLLLSMSNVAGQLLAAVAFEAALPLADGLTPWLLAGAAIALLAVTIAALPSRRRG</sequence>
<reference evidence="2" key="1">
    <citation type="submission" date="2021-03" db="EMBL/GenBank/DDBJ databases">
        <title>Leucobacter chromiisoli sp. nov., isolated from chromium-containing soil of chemical plant.</title>
        <authorList>
            <person name="Xu Z."/>
        </authorList>
    </citation>
    <scope>NUCLEOTIDE SEQUENCE</scope>
    <source>
        <strain evidence="2">S27</strain>
    </source>
</reference>
<dbReference type="PANTHER" id="PTHR34821:SF2">
    <property type="entry name" value="INNER MEMBRANE PROTEIN YDCZ"/>
    <property type="match status" value="1"/>
</dbReference>
<feature type="transmembrane region" description="Helical" evidence="1">
    <location>
        <begin position="61"/>
        <end position="78"/>
    </location>
</feature>
<feature type="transmembrane region" description="Helical" evidence="1">
    <location>
        <begin position="220"/>
        <end position="239"/>
    </location>
</feature>
<keyword evidence="1" id="KW-1133">Transmembrane helix</keyword>
<evidence type="ECO:0000256" key="1">
    <source>
        <dbReference type="SAM" id="Phobius"/>
    </source>
</evidence>
<proteinExistence type="predicted"/>
<feature type="transmembrane region" description="Helical" evidence="1">
    <location>
        <begin position="154"/>
        <end position="176"/>
    </location>
</feature>
<dbReference type="GO" id="GO:0005886">
    <property type="term" value="C:plasma membrane"/>
    <property type="evidence" value="ECO:0007669"/>
    <property type="project" value="TreeGrafter"/>
</dbReference>
<comment type="caution">
    <text evidence="2">The sequence shown here is derived from an EMBL/GenBank/DDBJ whole genome shotgun (WGS) entry which is preliminary data.</text>
</comment>
<feature type="transmembrane region" description="Helical" evidence="1">
    <location>
        <begin position="124"/>
        <end position="142"/>
    </location>
</feature>
<dbReference type="Pfam" id="PF04657">
    <property type="entry name" value="DMT_YdcZ"/>
    <property type="match status" value="2"/>
</dbReference>
<evidence type="ECO:0000313" key="2">
    <source>
        <dbReference type="EMBL" id="MBO1900632.1"/>
    </source>
</evidence>
<keyword evidence="1" id="KW-0472">Membrane</keyword>
<dbReference type="AlphaFoldDB" id="A0A939MKR7"/>